<feature type="compositionally biased region" description="Low complexity" evidence="1">
    <location>
        <begin position="10"/>
        <end position="20"/>
    </location>
</feature>
<protein>
    <submittedName>
        <fullName evidence="3">MBL fold metallo-hydrolase</fullName>
    </submittedName>
</protein>
<dbReference type="Proteomes" id="UP001138709">
    <property type="component" value="Unassembled WGS sequence"/>
</dbReference>
<dbReference type="InterPro" id="IPR036866">
    <property type="entry name" value="RibonucZ/Hydroxyglut_hydro"/>
</dbReference>
<evidence type="ECO:0000313" key="4">
    <source>
        <dbReference type="Proteomes" id="UP001138709"/>
    </source>
</evidence>
<comment type="caution">
    <text evidence="3">The sequence shown here is derived from an EMBL/GenBank/DDBJ whole genome shotgun (WGS) entry which is preliminary data.</text>
</comment>
<dbReference type="EMBL" id="JAAEDL010000005">
    <property type="protein sequence ID" value="MBR0680156.1"/>
    <property type="molecule type" value="Genomic_DNA"/>
</dbReference>
<gene>
    <name evidence="3" type="ORF">GXW74_06635</name>
</gene>
<evidence type="ECO:0000256" key="1">
    <source>
        <dbReference type="SAM" id="MobiDB-lite"/>
    </source>
</evidence>
<dbReference type="Gene3D" id="3.60.15.10">
    <property type="entry name" value="Ribonuclease Z/Hydroxyacylglutathione hydrolase-like"/>
    <property type="match status" value="2"/>
</dbReference>
<reference evidence="3" key="2">
    <citation type="journal article" date="2021" name="Syst. Appl. Microbiol.">
        <title>Roseomonas hellenica sp. nov., isolated from roots of wild-growing Alkanna tinctoria.</title>
        <authorList>
            <person name="Rat A."/>
            <person name="Naranjo H.D."/>
            <person name="Lebbe L."/>
            <person name="Cnockaert M."/>
            <person name="Krigas N."/>
            <person name="Grigoriadou K."/>
            <person name="Maloupa E."/>
            <person name="Willems A."/>
        </authorList>
    </citation>
    <scope>NUCLEOTIDE SEQUENCE</scope>
    <source>
        <strain evidence="3">LMG 31228</strain>
    </source>
</reference>
<keyword evidence="4" id="KW-1185">Reference proteome</keyword>
<dbReference type="InterPro" id="IPR052159">
    <property type="entry name" value="Competence_DNA_uptake"/>
</dbReference>
<evidence type="ECO:0000259" key="2">
    <source>
        <dbReference type="Pfam" id="PF00753"/>
    </source>
</evidence>
<dbReference type="RefSeq" id="WP_211845693.1">
    <property type="nucleotide sequence ID" value="NZ_JAAEDL010000005.1"/>
</dbReference>
<accession>A0A9X9X8X0</accession>
<dbReference type="AlphaFoldDB" id="A0A9X9X8X0"/>
<dbReference type="SUPFAM" id="SSF56281">
    <property type="entry name" value="Metallo-hydrolase/oxidoreductase"/>
    <property type="match status" value="1"/>
</dbReference>
<name>A0A9X9X8X0_9PROT</name>
<dbReference type="InterPro" id="IPR001279">
    <property type="entry name" value="Metallo-B-lactamas"/>
</dbReference>
<feature type="region of interest" description="Disordered" evidence="1">
    <location>
        <begin position="1"/>
        <end position="26"/>
    </location>
</feature>
<dbReference type="Pfam" id="PF00753">
    <property type="entry name" value="Lactamase_B"/>
    <property type="match status" value="1"/>
</dbReference>
<proteinExistence type="predicted"/>
<evidence type="ECO:0000313" key="3">
    <source>
        <dbReference type="EMBL" id="MBR0680156.1"/>
    </source>
</evidence>
<dbReference type="PANTHER" id="PTHR30619">
    <property type="entry name" value="DNA INTERNALIZATION/COMPETENCE PROTEIN COMEC/REC2"/>
    <property type="match status" value="1"/>
</dbReference>
<reference evidence="3" key="1">
    <citation type="submission" date="2020-01" db="EMBL/GenBank/DDBJ databases">
        <authorList>
            <person name="Rat A."/>
        </authorList>
    </citation>
    <scope>NUCLEOTIDE SEQUENCE</scope>
    <source>
        <strain evidence="3">LMG 31228</strain>
    </source>
</reference>
<dbReference type="PANTHER" id="PTHR30619:SF1">
    <property type="entry name" value="RECOMBINATION PROTEIN 2"/>
    <property type="match status" value="1"/>
</dbReference>
<sequence>MARTARSGTRRQAAPRTAAAPRRRRAASDAAAQVRIRMYRQGLGDCFLVTLPRSDGKGDAFRIMIDCGVLLGTPGAKEKMQDVVADIAQVSGGRVDLLLVTHEHWDHVSGFMQAQEAFKDIAFGAVWMGWTESPTDLQAKRLAADRHLALAALRLADNQLRLAGAAEVAEEVTGLLGFFGVGGGGASTTDALDAARALVPPDRLRYAEPGEAPTLLAGTGARLYVLGPPRDETLLLRSDPSRKKPETYDLAFGGFAMEAMMGASGETPPDGPFADRLTIPMEVARAMPEFHRYWSDGTGGAGEGEAWRRIDGDWLNAAADLALRLDHDTNNTSLAVAIELDNGEVLLFAADAQVGNWLSWEKLEWEVEGRRVSGPDLLARSVFYKVGHHGSHNATLREKGLETMARLRVAAIPVDEAIARKRRWTSMPLPSLLERLEERTRGRVLRTDRPAPAGIGGLEDAALFFDFPP</sequence>
<feature type="domain" description="Metallo-beta-lactamase" evidence="2">
    <location>
        <begin position="44"/>
        <end position="120"/>
    </location>
</feature>
<organism evidence="3 4">
    <name type="scientific">Neoroseomonas eburnea</name>
    <dbReference type="NCBI Taxonomy" id="1346889"/>
    <lineage>
        <taxon>Bacteria</taxon>
        <taxon>Pseudomonadati</taxon>
        <taxon>Pseudomonadota</taxon>
        <taxon>Alphaproteobacteria</taxon>
        <taxon>Acetobacterales</taxon>
        <taxon>Acetobacteraceae</taxon>
        <taxon>Neoroseomonas</taxon>
    </lineage>
</organism>